<dbReference type="PANTHER" id="PTHR13046:SF0">
    <property type="entry name" value="CAAX PRENYL PROTEASE 2"/>
    <property type="match status" value="1"/>
</dbReference>
<dbReference type="InterPro" id="IPR039731">
    <property type="entry name" value="Rce1"/>
</dbReference>
<dbReference type="Proteomes" id="UP000001861">
    <property type="component" value="Unassembled WGS sequence"/>
</dbReference>
<dbReference type="HOGENOM" id="CLU_1210345_0_0_1"/>
<evidence type="ECO:0000256" key="6">
    <source>
        <dbReference type="ARBA" id="ARBA00022824"/>
    </source>
</evidence>
<dbReference type="MEROPS" id="G05.002"/>
<dbReference type="OrthoDB" id="271604at2759"/>
<accession>A8PEW3</accession>
<dbReference type="GO" id="GO:0071586">
    <property type="term" value="P:CAAX-box protein processing"/>
    <property type="evidence" value="ECO:0007669"/>
    <property type="project" value="InterPro"/>
</dbReference>
<dbReference type="Pfam" id="PF02517">
    <property type="entry name" value="Rce1-like"/>
    <property type="match status" value="1"/>
</dbReference>
<dbReference type="VEuPathDB" id="FungiDB:CC1G_03088"/>
<comment type="similarity">
    <text evidence="2">Belongs to the peptidase U48 family.</text>
</comment>
<feature type="transmembrane region" description="Helical" evidence="11">
    <location>
        <begin position="22"/>
        <end position="41"/>
    </location>
</feature>
<evidence type="ECO:0000256" key="11">
    <source>
        <dbReference type="SAM" id="Phobius"/>
    </source>
</evidence>
<keyword evidence="14" id="KW-1185">Reference proteome</keyword>
<dbReference type="GO" id="GO:0005789">
    <property type="term" value="C:endoplasmic reticulum membrane"/>
    <property type="evidence" value="ECO:0007669"/>
    <property type="project" value="UniProtKB-SubCell"/>
</dbReference>
<evidence type="ECO:0000256" key="9">
    <source>
        <dbReference type="ARBA" id="ARBA00047280"/>
    </source>
</evidence>
<keyword evidence="8 11" id="KW-0472">Membrane</keyword>
<protein>
    <recommendedName>
        <fullName evidence="10">intramembrane prenyl-peptidase Rce1</fullName>
        <ecNumber evidence="10">3.4.26.1</ecNumber>
    </recommendedName>
</protein>
<keyword evidence="4 11" id="KW-0812">Transmembrane</keyword>
<keyword evidence="7 11" id="KW-1133">Transmembrane helix</keyword>
<dbReference type="PANTHER" id="PTHR13046">
    <property type="entry name" value="PROTEASE U48 CAAX PRENYL PROTEASE RCE1"/>
    <property type="match status" value="1"/>
</dbReference>
<dbReference type="InParanoid" id="A8PEW3"/>
<dbReference type="eggNOG" id="KOG4130">
    <property type="taxonomic scope" value="Eukaryota"/>
</dbReference>
<feature type="transmembrane region" description="Helical" evidence="11">
    <location>
        <begin position="141"/>
        <end position="162"/>
    </location>
</feature>
<keyword evidence="6" id="KW-0256">Endoplasmic reticulum</keyword>
<evidence type="ECO:0000313" key="13">
    <source>
        <dbReference type="EMBL" id="EAU80912.2"/>
    </source>
</evidence>
<evidence type="ECO:0000259" key="12">
    <source>
        <dbReference type="Pfam" id="PF02517"/>
    </source>
</evidence>
<feature type="transmembrane region" description="Helical" evidence="11">
    <location>
        <begin position="81"/>
        <end position="101"/>
    </location>
</feature>
<evidence type="ECO:0000256" key="1">
    <source>
        <dbReference type="ARBA" id="ARBA00004477"/>
    </source>
</evidence>
<proteinExistence type="inferred from homology"/>
<keyword evidence="3" id="KW-0645">Protease</keyword>
<comment type="caution">
    <text evidence="13">The sequence shown here is derived from an EMBL/GenBank/DDBJ whole genome shotgun (WGS) entry which is preliminary data.</text>
</comment>
<feature type="transmembrane region" description="Helical" evidence="11">
    <location>
        <begin position="222"/>
        <end position="248"/>
    </location>
</feature>
<organism evidence="13 14">
    <name type="scientific">Coprinopsis cinerea (strain Okayama-7 / 130 / ATCC MYA-4618 / FGSC 9003)</name>
    <name type="common">Inky cap fungus</name>
    <name type="synonym">Hormographiella aspergillata</name>
    <dbReference type="NCBI Taxonomy" id="240176"/>
    <lineage>
        <taxon>Eukaryota</taxon>
        <taxon>Fungi</taxon>
        <taxon>Dikarya</taxon>
        <taxon>Basidiomycota</taxon>
        <taxon>Agaricomycotina</taxon>
        <taxon>Agaricomycetes</taxon>
        <taxon>Agaricomycetidae</taxon>
        <taxon>Agaricales</taxon>
        <taxon>Agaricineae</taxon>
        <taxon>Psathyrellaceae</taxon>
        <taxon>Coprinopsis</taxon>
    </lineage>
</organism>
<dbReference type="STRING" id="240176.A8PEW3"/>
<dbReference type="GO" id="GO:0004222">
    <property type="term" value="F:metalloendopeptidase activity"/>
    <property type="evidence" value="ECO:0007669"/>
    <property type="project" value="InterPro"/>
</dbReference>
<evidence type="ECO:0000313" key="14">
    <source>
        <dbReference type="Proteomes" id="UP000001861"/>
    </source>
</evidence>
<evidence type="ECO:0000256" key="5">
    <source>
        <dbReference type="ARBA" id="ARBA00022801"/>
    </source>
</evidence>
<comment type="subcellular location">
    <subcellularLocation>
        <location evidence="1">Endoplasmic reticulum membrane</location>
        <topology evidence="1">Multi-pass membrane protein</topology>
    </subcellularLocation>
</comment>
<dbReference type="InterPro" id="IPR003675">
    <property type="entry name" value="Rce1/LyrA-like_dom"/>
</dbReference>
<dbReference type="OMA" id="CNWAGFP"/>
<dbReference type="FunCoup" id="A8PEW3">
    <property type="interactions" value="313"/>
</dbReference>
<dbReference type="RefSeq" id="XP_001840859.2">
    <property type="nucleotide sequence ID" value="XM_001840807.2"/>
</dbReference>
<evidence type="ECO:0000256" key="3">
    <source>
        <dbReference type="ARBA" id="ARBA00022670"/>
    </source>
</evidence>
<feature type="domain" description="CAAX prenyl protease 2/Lysostaphin resistance protein A-like" evidence="12">
    <location>
        <begin position="185"/>
        <end position="242"/>
    </location>
</feature>
<evidence type="ECO:0000256" key="10">
    <source>
        <dbReference type="ARBA" id="ARBA00049729"/>
    </source>
</evidence>
<evidence type="ECO:0000256" key="7">
    <source>
        <dbReference type="ARBA" id="ARBA00022989"/>
    </source>
</evidence>
<comment type="catalytic activity">
    <reaction evidence="9">
        <text>Hydrolyzes the peptide bond -P2-(S-farnesyl or geranylgeranyl)C-P1'-P2'-P3'-COOH where P1' and P2' are amino acids with aliphatic sidechains and P3' is any C-terminal residue.</text>
        <dbReference type="EC" id="3.4.26.1"/>
    </reaction>
</comment>
<dbReference type="GeneID" id="6017514"/>
<gene>
    <name evidence="13" type="ORF">CC1G_03088</name>
</gene>
<sequence>MAATASNSLASDLLRISPITQGAAHLLALLFGICYVGSLYVSNKARLKFEANAKTIDDKYPRAKLAHERWRDDPDVMRARVTAVSIASILCCLGVVALVWWRSDLEVELSNLGPVLYLSCSYLGFKWDFPSDFNWSSWSDISALGPHVVVPVLFLGPLYATYLDGTLPGQQFWSLDEHVFDKYFSLMGLRTYILGPITEEIVFRSCVLTAFHMAHMSRKQMVFLTPLTFGVEILFAYLLGMAGFVYVLPKWTEVGLERRGAVWGSV</sequence>
<name>A8PEW3_COPC7</name>
<dbReference type="EMBL" id="AACS02000008">
    <property type="protein sequence ID" value="EAU80912.2"/>
    <property type="molecule type" value="Genomic_DNA"/>
</dbReference>
<dbReference type="AlphaFoldDB" id="A8PEW3"/>
<evidence type="ECO:0000256" key="8">
    <source>
        <dbReference type="ARBA" id="ARBA00023136"/>
    </source>
</evidence>
<evidence type="ECO:0000256" key="2">
    <source>
        <dbReference type="ARBA" id="ARBA00006897"/>
    </source>
</evidence>
<dbReference type="EC" id="3.4.26.1" evidence="10"/>
<evidence type="ECO:0000256" key="4">
    <source>
        <dbReference type="ARBA" id="ARBA00022692"/>
    </source>
</evidence>
<keyword evidence="5" id="KW-0378">Hydrolase</keyword>
<dbReference type="KEGG" id="cci:CC1G_03088"/>
<reference evidence="13 14" key="1">
    <citation type="journal article" date="2010" name="Proc. Natl. Acad. Sci. U.S.A.">
        <title>Insights into evolution of multicellular fungi from the assembled chromosomes of the mushroom Coprinopsis cinerea (Coprinus cinereus).</title>
        <authorList>
            <person name="Stajich J.E."/>
            <person name="Wilke S.K."/>
            <person name="Ahren D."/>
            <person name="Au C.H."/>
            <person name="Birren B.W."/>
            <person name="Borodovsky M."/>
            <person name="Burns C."/>
            <person name="Canback B."/>
            <person name="Casselton L.A."/>
            <person name="Cheng C.K."/>
            <person name="Deng J."/>
            <person name="Dietrich F.S."/>
            <person name="Fargo D.C."/>
            <person name="Farman M.L."/>
            <person name="Gathman A.C."/>
            <person name="Goldberg J."/>
            <person name="Guigo R."/>
            <person name="Hoegger P.J."/>
            <person name="Hooker J.B."/>
            <person name="Huggins A."/>
            <person name="James T.Y."/>
            <person name="Kamada T."/>
            <person name="Kilaru S."/>
            <person name="Kodira C."/>
            <person name="Kues U."/>
            <person name="Kupfer D."/>
            <person name="Kwan H.S."/>
            <person name="Lomsadze A."/>
            <person name="Li W."/>
            <person name="Lilly W.W."/>
            <person name="Ma L.J."/>
            <person name="Mackey A.J."/>
            <person name="Manning G."/>
            <person name="Martin F."/>
            <person name="Muraguchi H."/>
            <person name="Natvig D.O."/>
            <person name="Palmerini H."/>
            <person name="Ramesh M.A."/>
            <person name="Rehmeyer C.J."/>
            <person name="Roe B.A."/>
            <person name="Shenoy N."/>
            <person name="Stanke M."/>
            <person name="Ter-Hovhannisyan V."/>
            <person name="Tunlid A."/>
            <person name="Velagapudi R."/>
            <person name="Vision T.J."/>
            <person name="Zeng Q."/>
            <person name="Zolan M.E."/>
            <person name="Pukkila P.J."/>
        </authorList>
    </citation>
    <scope>NUCLEOTIDE SEQUENCE [LARGE SCALE GENOMIC DNA]</scope>
    <source>
        <strain evidence="14">Okayama-7 / 130 / ATCC MYA-4618 / FGSC 9003</strain>
    </source>
</reference>